<dbReference type="InParanoid" id="A0A2K1KDY5"/>
<dbReference type="PaxDb" id="3218-PP1S77_50V6.1"/>
<evidence type="ECO:0000313" key="3">
    <source>
        <dbReference type="EnsemblPlants" id="PAC:32977001.CDS.1"/>
    </source>
</evidence>
<dbReference type="Gramene" id="Pp3c6_1460V3.1">
    <property type="protein sequence ID" value="PAC:32977001.CDS.1"/>
    <property type="gene ID" value="Pp3c6_1460"/>
</dbReference>
<protein>
    <submittedName>
        <fullName evidence="2 3">Uncharacterized protein</fullName>
    </submittedName>
</protein>
<dbReference type="Gramene" id="Pp3c6_1460V3.2">
    <property type="protein sequence ID" value="PAC:32977002.CDS.1"/>
    <property type="gene ID" value="Pp3c6_1460"/>
</dbReference>
<dbReference type="AlphaFoldDB" id="A0A2K1KDY5"/>
<reference evidence="3" key="3">
    <citation type="submission" date="2020-12" db="UniProtKB">
        <authorList>
            <consortium name="EnsemblPlants"/>
        </authorList>
    </citation>
    <scope>IDENTIFICATION</scope>
</reference>
<feature type="region of interest" description="Disordered" evidence="1">
    <location>
        <begin position="58"/>
        <end position="80"/>
    </location>
</feature>
<organism evidence="2">
    <name type="scientific">Physcomitrium patens</name>
    <name type="common">Spreading-leaved earth moss</name>
    <name type="synonym">Physcomitrella patens</name>
    <dbReference type="NCBI Taxonomy" id="3218"/>
    <lineage>
        <taxon>Eukaryota</taxon>
        <taxon>Viridiplantae</taxon>
        <taxon>Streptophyta</taxon>
        <taxon>Embryophyta</taxon>
        <taxon>Bryophyta</taxon>
        <taxon>Bryophytina</taxon>
        <taxon>Bryopsida</taxon>
        <taxon>Funariidae</taxon>
        <taxon>Funariales</taxon>
        <taxon>Funariaceae</taxon>
        <taxon>Physcomitrium</taxon>
    </lineage>
</organism>
<dbReference type="EnsemblPlants" id="Pp3c6_1460V3.2">
    <property type="protein sequence ID" value="PAC:32977002.CDS.1"/>
    <property type="gene ID" value="Pp3c6_1460"/>
</dbReference>
<proteinExistence type="predicted"/>
<evidence type="ECO:0000313" key="2">
    <source>
        <dbReference type="EMBL" id="PNR51992.1"/>
    </source>
</evidence>
<feature type="region of interest" description="Disordered" evidence="1">
    <location>
        <begin position="1"/>
        <end position="30"/>
    </location>
</feature>
<reference evidence="2 4" key="2">
    <citation type="journal article" date="2018" name="Plant J.">
        <title>The Physcomitrella patens chromosome-scale assembly reveals moss genome structure and evolution.</title>
        <authorList>
            <person name="Lang D."/>
            <person name="Ullrich K.K."/>
            <person name="Murat F."/>
            <person name="Fuchs J."/>
            <person name="Jenkins J."/>
            <person name="Haas F.B."/>
            <person name="Piednoel M."/>
            <person name="Gundlach H."/>
            <person name="Van Bel M."/>
            <person name="Meyberg R."/>
            <person name="Vives C."/>
            <person name="Morata J."/>
            <person name="Symeonidi A."/>
            <person name="Hiss M."/>
            <person name="Muchero W."/>
            <person name="Kamisugi Y."/>
            <person name="Saleh O."/>
            <person name="Blanc G."/>
            <person name="Decker E.L."/>
            <person name="van Gessel N."/>
            <person name="Grimwood J."/>
            <person name="Hayes R.D."/>
            <person name="Graham S.W."/>
            <person name="Gunter L.E."/>
            <person name="McDaniel S.F."/>
            <person name="Hoernstein S.N.W."/>
            <person name="Larsson A."/>
            <person name="Li F.W."/>
            <person name="Perroud P.F."/>
            <person name="Phillips J."/>
            <person name="Ranjan P."/>
            <person name="Rokshar D.S."/>
            <person name="Rothfels C.J."/>
            <person name="Schneider L."/>
            <person name="Shu S."/>
            <person name="Stevenson D.W."/>
            <person name="Thummler F."/>
            <person name="Tillich M."/>
            <person name="Villarreal Aguilar J.C."/>
            <person name="Widiez T."/>
            <person name="Wong G.K."/>
            <person name="Wymore A."/>
            <person name="Zhang Y."/>
            <person name="Zimmer A.D."/>
            <person name="Quatrano R.S."/>
            <person name="Mayer K.F.X."/>
            <person name="Goodstein D."/>
            <person name="Casacuberta J.M."/>
            <person name="Vandepoele K."/>
            <person name="Reski R."/>
            <person name="Cuming A.C."/>
            <person name="Tuskan G.A."/>
            <person name="Maumus F."/>
            <person name="Salse J."/>
            <person name="Schmutz J."/>
            <person name="Rensing S.A."/>
        </authorList>
    </citation>
    <scope>NUCLEOTIDE SEQUENCE [LARGE SCALE GENOMIC DNA]</scope>
    <source>
        <strain evidence="3 4">cv. Gransden 2004</strain>
    </source>
</reference>
<dbReference type="EnsemblPlants" id="Pp3c6_1460V3.1">
    <property type="protein sequence ID" value="PAC:32977001.CDS.1"/>
    <property type="gene ID" value="Pp3c6_1460"/>
</dbReference>
<name>A0A2K1KDY5_PHYPA</name>
<evidence type="ECO:0000313" key="4">
    <source>
        <dbReference type="Proteomes" id="UP000006727"/>
    </source>
</evidence>
<dbReference type="Proteomes" id="UP000006727">
    <property type="component" value="Chromosome 6"/>
</dbReference>
<keyword evidence="4" id="KW-1185">Reference proteome</keyword>
<reference evidence="2 4" key="1">
    <citation type="journal article" date="2008" name="Science">
        <title>The Physcomitrella genome reveals evolutionary insights into the conquest of land by plants.</title>
        <authorList>
            <person name="Rensing S."/>
            <person name="Lang D."/>
            <person name="Zimmer A."/>
            <person name="Terry A."/>
            <person name="Salamov A."/>
            <person name="Shapiro H."/>
            <person name="Nishiyama T."/>
            <person name="Perroud P.-F."/>
            <person name="Lindquist E."/>
            <person name="Kamisugi Y."/>
            <person name="Tanahashi T."/>
            <person name="Sakakibara K."/>
            <person name="Fujita T."/>
            <person name="Oishi K."/>
            <person name="Shin-I T."/>
            <person name="Kuroki Y."/>
            <person name="Toyoda A."/>
            <person name="Suzuki Y."/>
            <person name="Hashimoto A."/>
            <person name="Yamaguchi K."/>
            <person name="Sugano A."/>
            <person name="Kohara Y."/>
            <person name="Fujiyama A."/>
            <person name="Anterola A."/>
            <person name="Aoki S."/>
            <person name="Ashton N."/>
            <person name="Barbazuk W.B."/>
            <person name="Barker E."/>
            <person name="Bennetzen J."/>
            <person name="Bezanilla M."/>
            <person name="Blankenship R."/>
            <person name="Cho S.H."/>
            <person name="Dutcher S."/>
            <person name="Estelle M."/>
            <person name="Fawcett J.A."/>
            <person name="Gundlach H."/>
            <person name="Hanada K."/>
            <person name="Heyl A."/>
            <person name="Hicks K.A."/>
            <person name="Hugh J."/>
            <person name="Lohr M."/>
            <person name="Mayer K."/>
            <person name="Melkozernov A."/>
            <person name="Murata T."/>
            <person name="Nelson D."/>
            <person name="Pils B."/>
            <person name="Prigge M."/>
            <person name="Reiss B."/>
            <person name="Renner T."/>
            <person name="Rombauts S."/>
            <person name="Rushton P."/>
            <person name="Sanderfoot A."/>
            <person name="Schween G."/>
            <person name="Shiu S.-H."/>
            <person name="Stueber K."/>
            <person name="Theodoulou F.L."/>
            <person name="Tu H."/>
            <person name="Van de Peer Y."/>
            <person name="Verrier P.J."/>
            <person name="Waters E."/>
            <person name="Wood A."/>
            <person name="Yang L."/>
            <person name="Cove D."/>
            <person name="Cuming A."/>
            <person name="Hasebe M."/>
            <person name="Lucas S."/>
            <person name="Mishler D.B."/>
            <person name="Reski R."/>
            <person name="Grigoriev I."/>
            <person name="Quatrano R.S."/>
            <person name="Boore J.L."/>
        </authorList>
    </citation>
    <scope>NUCLEOTIDE SEQUENCE [LARGE SCALE GENOMIC DNA]</scope>
    <source>
        <strain evidence="3 4">cv. Gransden 2004</strain>
    </source>
</reference>
<dbReference type="EMBL" id="ABEU02000006">
    <property type="protein sequence ID" value="PNR51992.1"/>
    <property type="molecule type" value="Genomic_DNA"/>
</dbReference>
<gene>
    <name evidence="2" type="ORF">PHYPA_008366</name>
</gene>
<evidence type="ECO:0000256" key="1">
    <source>
        <dbReference type="SAM" id="MobiDB-lite"/>
    </source>
</evidence>
<sequence>MADTHVVNTVDHANGAESEKSGSTTQTVERGIVHENADTFPRTMVQKVTETVAQGVQSAKDAVVGKADHSGASAVPDRSV</sequence>
<accession>A0A2K1KDY5</accession>